<proteinExistence type="inferred from homology"/>
<dbReference type="Proteomes" id="UP000539473">
    <property type="component" value="Unassembled WGS sequence"/>
</dbReference>
<dbReference type="Pfam" id="PF00877">
    <property type="entry name" value="NLPC_P60"/>
    <property type="match status" value="1"/>
</dbReference>
<evidence type="ECO:0000256" key="2">
    <source>
        <dbReference type="ARBA" id="ARBA00022670"/>
    </source>
</evidence>
<dbReference type="GO" id="GO:0008234">
    <property type="term" value="F:cysteine-type peptidase activity"/>
    <property type="evidence" value="ECO:0007669"/>
    <property type="project" value="UniProtKB-KW"/>
</dbReference>
<dbReference type="EMBL" id="BNAJ01000001">
    <property type="protein sequence ID" value="GHF30294.1"/>
    <property type="molecule type" value="Genomic_DNA"/>
</dbReference>
<dbReference type="InterPro" id="IPR000064">
    <property type="entry name" value="NLP_P60_dom"/>
</dbReference>
<dbReference type="GO" id="GO:0006508">
    <property type="term" value="P:proteolysis"/>
    <property type="evidence" value="ECO:0007669"/>
    <property type="project" value="UniProtKB-KW"/>
</dbReference>
<dbReference type="RefSeq" id="WP_229831746.1">
    <property type="nucleotide sequence ID" value="NZ_BNAJ01000001.1"/>
</dbReference>
<dbReference type="Pfam" id="PF18348">
    <property type="entry name" value="SH3_16"/>
    <property type="match status" value="1"/>
</dbReference>
<dbReference type="SUPFAM" id="SSF54001">
    <property type="entry name" value="Cysteine proteinases"/>
    <property type="match status" value="1"/>
</dbReference>
<dbReference type="PANTHER" id="PTHR47053:SF1">
    <property type="entry name" value="MUREIN DD-ENDOPEPTIDASE MEPH-RELATED"/>
    <property type="match status" value="1"/>
</dbReference>
<gene>
    <name evidence="6" type="ORF">GCM10017781_03010</name>
    <name evidence="7" type="ORF">HNQ07_000740</name>
</gene>
<organism evidence="7 8">
    <name type="scientific">Deinococcus metalli</name>
    <dbReference type="NCBI Taxonomy" id="1141878"/>
    <lineage>
        <taxon>Bacteria</taxon>
        <taxon>Thermotogati</taxon>
        <taxon>Deinococcota</taxon>
        <taxon>Deinococci</taxon>
        <taxon>Deinococcales</taxon>
        <taxon>Deinococcaceae</taxon>
        <taxon>Deinococcus</taxon>
    </lineage>
</organism>
<dbReference type="AlphaFoldDB" id="A0A7W8KBZ7"/>
<keyword evidence="3 7" id="KW-0378">Hydrolase</keyword>
<reference evidence="6" key="4">
    <citation type="submission" date="2024-05" db="EMBL/GenBank/DDBJ databases">
        <authorList>
            <person name="Sun Q."/>
            <person name="Zhou Y."/>
        </authorList>
    </citation>
    <scope>NUCLEOTIDE SEQUENCE</scope>
    <source>
        <strain evidence="6">CGMCC 1.18437</strain>
    </source>
</reference>
<evidence type="ECO:0000256" key="4">
    <source>
        <dbReference type="ARBA" id="ARBA00022807"/>
    </source>
</evidence>
<keyword evidence="4" id="KW-0788">Thiol protease</keyword>
<reference evidence="7 8" key="3">
    <citation type="submission" date="2020-08" db="EMBL/GenBank/DDBJ databases">
        <title>Genomic Encyclopedia of Type Strains, Phase IV (KMG-IV): sequencing the most valuable type-strain genomes for metagenomic binning, comparative biology and taxonomic classification.</title>
        <authorList>
            <person name="Goeker M."/>
        </authorList>
    </citation>
    <scope>NUCLEOTIDE SEQUENCE [LARGE SCALE GENOMIC DNA]</scope>
    <source>
        <strain evidence="7 8">DSM 27521</strain>
    </source>
</reference>
<dbReference type="InterPro" id="IPR041382">
    <property type="entry name" value="SH3_16"/>
</dbReference>
<dbReference type="Gene3D" id="2.30.30.40">
    <property type="entry name" value="SH3 Domains"/>
    <property type="match status" value="2"/>
</dbReference>
<keyword evidence="9" id="KW-1185">Reference proteome</keyword>
<protein>
    <submittedName>
        <fullName evidence="7">Cell wall-associated NlpC family hydrolase</fullName>
    </submittedName>
    <submittedName>
        <fullName evidence="6">Peptidase</fullName>
    </submittedName>
</protein>
<comment type="caution">
    <text evidence="7">The sequence shown here is derived from an EMBL/GenBank/DDBJ whole genome shotgun (WGS) entry which is preliminary data.</text>
</comment>
<dbReference type="Proteomes" id="UP000619376">
    <property type="component" value="Unassembled WGS sequence"/>
</dbReference>
<evidence type="ECO:0000313" key="8">
    <source>
        <dbReference type="Proteomes" id="UP000539473"/>
    </source>
</evidence>
<comment type="similarity">
    <text evidence="1">Belongs to the peptidase C40 family.</text>
</comment>
<sequence>MSTELDPRIHAFDAATRTADIALRGRVGDDWTFVTPHAAQAGNARVSLRAAPDADSAQVTEALPGEPVEVLWEGPAGWQRVRTVHDCYLGWARTEHLTARTSPDLVVSALRAHAYAGPKVSRPLRAELCRGSRVTRADGNAVQDGHRAWLPVHLPDGAEAWVQEVVVEPMGTTDPAELALRFVDTPYVWGGRSAWGLDCSGLSQLVYAAAGRTLPRDADQQQAALPSVEEPRRGDLAFFPGHVGVMLDANRVVHANATHMRVTVETLGDGDYGRRLAADLSGFGRWPA</sequence>
<dbReference type="PROSITE" id="PS51935">
    <property type="entry name" value="NLPC_P60"/>
    <property type="match status" value="1"/>
</dbReference>
<evidence type="ECO:0000256" key="1">
    <source>
        <dbReference type="ARBA" id="ARBA00007074"/>
    </source>
</evidence>
<reference evidence="6" key="1">
    <citation type="journal article" date="2014" name="Int. J. Syst. Evol. Microbiol.">
        <title>Complete genome of a new Firmicutes species belonging to the dominant human colonic microbiota ('Ruminococcus bicirculans') reveals two chromosomes and a selective capacity to utilize plant glucans.</title>
        <authorList>
            <consortium name="NISC Comparative Sequencing Program"/>
            <person name="Wegmann U."/>
            <person name="Louis P."/>
            <person name="Goesmann A."/>
            <person name="Henrissat B."/>
            <person name="Duncan S.H."/>
            <person name="Flint H.J."/>
        </authorList>
    </citation>
    <scope>NUCLEOTIDE SEQUENCE</scope>
    <source>
        <strain evidence="6">CGMCC 1.18437</strain>
    </source>
</reference>
<feature type="domain" description="NlpC/P60" evidence="5">
    <location>
        <begin position="169"/>
        <end position="284"/>
    </location>
</feature>
<evidence type="ECO:0000313" key="6">
    <source>
        <dbReference type="EMBL" id="GHF30294.1"/>
    </source>
</evidence>
<evidence type="ECO:0000256" key="3">
    <source>
        <dbReference type="ARBA" id="ARBA00022801"/>
    </source>
</evidence>
<evidence type="ECO:0000313" key="7">
    <source>
        <dbReference type="EMBL" id="MBB5375296.1"/>
    </source>
</evidence>
<dbReference type="InterPro" id="IPR051202">
    <property type="entry name" value="Peptidase_C40"/>
</dbReference>
<dbReference type="EMBL" id="JACHFK010000001">
    <property type="protein sequence ID" value="MBB5375296.1"/>
    <property type="molecule type" value="Genomic_DNA"/>
</dbReference>
<evidence type="ECO:0000259" key="5">
    <source>
        <dbReference type="PROSITE" id="PS51935"/>
    </source>
</evidence>
<dbReference type="PANTHER" id="PTHR47053">
    <property type="entry name" value="MUREIN DD-ENDOPEPTIDASE MEPH-RELATED"/>
    <property type="match status" value="1"/>
</dbReference>
<accession>A0A7W8KBZ7</accession>
<name>A0A7W8KBZ7_9DEIO</name>
<evidence type="ECO:0000313" key="9">
    <source>
        <dbReference type="Proteomes" id="UP000619376"/>
    </source>
</evidence>
<keyword evidence="2" id="KW-0645">Protease</keyword>
<reference evidence="9" key="2">
    <citation type="journal article" date="2019" name="Int. J. Syst. Evol. Microbiol.">
        <title>The Global Catalogue of Microorganisms (GCM) 10K type strain sequencing project: providing services to taxonomists for standard genome sequencing and annotation.</title>
        <authorList>
            <consortium name="The Broad Institute Genomics Platform"/>
            <consortium name="The Broad Institute Genome Sequencing Center for Infectious Disease"/>
            <person name="Wu L."/>
            <person name="Ma J."/>
        </authorList>
    </citation>
    <scope>NUCLEOTIDE SEQUENCE [LARGE SCALE GENOMIC DNA]</scope>
    <source>
        <strain evidence="9">CGMCC 1.18437</strain>
    </source>
</reference>
<dbReference type="Gene3D" id="3.90.1720.10">
    <property type="entry name" value="endopeptidase domain like (from Nostoc punctiforme)"/>
    <property type="match status" value="1"/>
</dbReference>
<dbReference type="InterPro" id="IPR038765">
    <property type="entry name" value="Papain-like_cys_pep_sf"/>
</dbReference>